<evidence type="ECO:0000313" key="17">
    <source>
        <dbReference type="Proteomes" id="UP001152888"/>
    </source>
</evidence>
<sequence>MLGNGIVGSSSRHLSLVLLIAGKHFCTKAPRQKIPNNIGFIGDGSMAKAICRSIKRAGLIEYSQVYVSSPFPKNLDSWKELGANVSTENAYVVKEADIIFLAVKPHILCDAIGTITASSVAKEIKNKLFISILAGVTIKNLEDLLKHFEGSRVVRVMPNTPMLIGQGCTVYCPGSKVSDNDLKLVNSILEVTGMCQMVPESTINSIGAVTASGPAFVYVFIEALSDGGVRMGLHRDVSTKFAAQTVMGAAKMVLETNKHMGTLKDEVCSAGGQTIAGIHALEKCALRGSIMDAVQAAALRAAELGEQTKK</sequence>
<accession>A0A9P0PL32</accession>
<dbReference type="InterPro" id="IPR008927">
    <property type="entry name" value="6-PGluconate_DH-like_C_sf"/>
</dbReference>
<keyword evidence="17" id="KW-1185">Reference proteome</keyword>
<dbReference type="GO" id="GO:0004735">
    <property type="term" value="F:pyrroline-5-carboxylate reductase activity"/>
    <property type="evidence" value="ECO:0007669"/>
    <property type="project" value="UniProtKB-EC"/>
</dbReference>
<keyword evidence="7" id="KW-0028">Amino-acid biosynthesis</keyword>
<evidence type="ECO:0000256" key="2">
    <source>
        <dbReference type="ARBA" id="ARBA00005205"/>
    </source>
</evidence>
<dbReference type="PANTHER" id="PTHR11645">
    <property type="entry name" value="PYRROLINE-5-CARBOXYLATE REDUCTASE"/>
    <property type="match status" value="1"/>
</dbReference>
<proteinExistence type="inferred from homology"/>
<keyword evidence="9 13" id="KW-0521">NADP</keyword>
<dbReference type="EC" id="1.5.1.2" evidence="4"/>
<feature type="binding site" evidence="13">
    <location>
        <position position="69"/>
    </location>
    <ligand>
        <name>NADP(+)</name>
        <dbReference type="ChEBI" id="CHEBI:58349"/>
    </ligand>
</feature>
<evidence type="ECO:0000256" key="8">
    <source>
        <dbReference type="ARBA" id="ARBA00022650"/>
    </source>
</evidence>
<dbReference type="InterPro" id="IPR000304">
    <property type="entry name" value="Pyrroline-COOH_reductase"/>
</dbReference>
<evidence type="ECO:0000256" key="10">
    <source>
        <dbReference type="ARBA" id="ARBA00023002"/>
    </source>
</evidence>
<dbReference type="EMBL" id="CAKOFQ010007039">
    <property type="protein sequence ID" value="CAH1988245.1"/>
    <property type="molecule type" value="Genomic_DNA"/>
</dbReference>
<feature type="binding site" evidence="13">
    <location>
        <position position="89"/>
    </location>
    <ligand>
        <name>NADPH</name>
        <dbReference type="ChEBI" id="CHEBI:57783"/>
    </ligand>
</feature>
<evidence type="ECO:0000256" key="1">
    <source>
        <dbReference type="ARBA" id="ARBA00004496"/>
    </source>
</evidence>
<feature type="domain" description="Pyrroline-5-carboxylate reductase dimerisation" evidence="15">
    <location>
        <begin position="200"/>
        <end position="304"/>
    </location>
</feature>
<evidence type="ECO:0000256" key="7">
    <source>
        <dbReference type="ARBA" id="ARBA00022605"/>
    </source>
</evidence>
<name>A0A9P0PL32_ACAOB</name>
<evidence type="ECO:0000256" key="13">
    <source>
        <dbReference type="PIRSR" id="PIRSR000193-1"/>
    </source>
</evidence>
<comment type="caution">
    <text evidence="16">The sequence shown here is derived from an EMBL/GenBank/DDBJ whole genome shotgun (WGS) entry which is preliminary data.</text>
</comment>
<comment type="catalytic activity">
    <reaction evidence="12">
        <text>L-proline + NADP(+) = (S)-1-pyrroline-5-carboxylate + NADPH + 2 H(+)</text>
        <dbReference type="Rhea" id="RHEA:14109"/>
        <dbReference type="ChEBI" id="CHEBI:15378"/>
        <dbReference type="ChEBI" id="CHEBI:17388"/>
        <dbReference type="ChEBI" id="CHEBI:57783"/>
        <dbReference type="ChEBI" id="CHEBI:58349"/>
        <dbReference type="ChEBI" id="CHEBI:60039"/>
        <dbReference type="EC" id="1.5.1.2"/>
    </reaction>
</comment>
<evidence type="ECO:0000256" key="5">
    <source>
        <dbReference type="ARBA" id="ARBA00021413"/>
    </source>
</evidence>
<dbReference type="Gene3D" id="3.40.50.720">
    <property type="entry name" value="NAD(P)-binding Rossmann-like Domain"/>
    <property type="match status" value="1"/>
</dbReference>
<evidence type="ECO:0000313" key="16">
    <source>
        <dbReference type="EMBL" id="CAH1988245.1"/>
    </source>
</evidence>
<evidence type="ECO:0000256" key="6">
    <source>
        <dbReference type="ARBA" id="ARBA00022490"/>
    </source>
</evidence>
<organism evidence="16 17">
    <name type="scientific">Acanthoscelides obtectus</name>
    <name type="common">Bean weevil</name>
    <name type="synonym">Bruchus obtectus</name>
    <dbReference type="NCBI Taxonomy" id="200917"/>
    <lineage>
        <taxon>Eukaryota</taxon>
        <taxon>Metazoa</taxon>
        <taxon>Ecdysozoa</taxon>
        <taxon>Arthropoda</taxon>
        <taxon>Hexapoda</taxon>
        <taxon>Insecta</taxon>
        <taxon>Pterygota</taxon>
        <taxon>Neoptera</taxon>
        <taxon>Endopterygota</taxon>
        <taxon>Coleoptera</taxon>
        <taxon>Polyphaga</taxon>
        <taxon>Cucujiformia</taxon>
        <taxon>Chrysomeloidea</taxon>
        <taxon>Chrysomelidae</taxon>
        <taxon>Bruchinae</taxon>
        <taxon>Bruchini</taxon>
        <taxon>Acanthoscelides</taxon>
    </lineage>
</organism>
<evidence type="ECO:0000256" key="3">
    <source>
        <dbReference type="ARBA" id="ARBA00005525"/>
    </source>
</evidence>
<gene>
    <name evidence="16" type="ORF">ACAOBT_LOCUS18358</name>
</gene>
<keyword evidence="10" id="KW-0560">Oxidoreductase</keyword>
<dbReference type="GO" id="GO:0055129">
    <property type="term" value="P:L-proline biosynthetic process"/>
    <property type="evidence" value="ECO:0007669"/>
    <property type="project" value="TreeGrafter"/>
</dbReference>
<dbReference type="InterPro" id="IPR036291">
    <property type="entry name" value="NAD(P)-bd_dom_sf"/>
</dbReference>
<dbReference type="GO" id="GO:0005737">
    <property type="term" value="C:cytoplasm"/>
    <property type="evidence" value="ECO:0007669"/>
    <property type="project" value="UniProtKB-SubCell"/>
</dbReference>
<dbReference type="FunFam" id="1.10.3730.10:FF:000001">
    <property type="entry name" value="Pyrroline-5-carboxylate reductase"/>
    <property type="match status" value="1"/>
</dbReference>
<dbReference type="Pfam" id="PF14748">
    <property type="entry name" value="P5CR_dimer"/>
    <property type="match status" value="1"/>
</dbReference>
<feature type="binding site" evidence="13">
    <location>
        <begin position="41"/>
        <end position="46"/>
    </location>
    <ligand>
        <name>NADP(+)</name>
        <dbReference type="ChEBI" id="CHEBI:58349"/>
    </ligand>
</feature>
<dbReference type="InterPro" id="IPR028939">
    <property type="entry name" value="P5C_Rdtase_cat_N"/>
</dbReference>
<evidence type="ECO:0000256" key="9">
    <source>
        <dbReference type="ARBA" id="ARBA00022857"/>
    </source>
</evidence>
<feature type="domain" description="Pyrroline-5-carboxylate reductase catalytic N-terminal" evidence="14">
    <location>
        <begin position="38"/>
        <end position="135"/>
    </location>
</feature>
<dbReference type="InterPro" id="IPR029036">
    <property type="entry name" value="P5CR_dimer"/>
</dbReference>
<dbReference type="NCBIfam" id="TIGR00112">
    <property type="entry name" value="proC"/>
    <property type="match status" value="1"/>
</dbReference>
<dbReference type="OrthoDB" id="2431000at2759"/>
<dbReference type="Proteomes" id="UP001152888">
    <property type="component" value="Unassembled WGS sequence"/>
</dbReference>
<dbReference type="PIRSF" id="PIRSF000193">
    <property type="entry name" value="Pyrrol-5-carb_rd"/>
    <property type="match status" value="1"/>
</dbReference>
<evidence type="ECO:0000256" key="11">
    <source>
        <dbReference type="ARBA" id="ARBA00050547"/>
    </source>
</evidence>
<evidence type="ECO:0000256" key="4">
    <source>
        <dbReference type="ARBA" id="ARBA00012855"/>
    </source>
</evidence>
<dbReference type="HAMAP" id="MF_01925">
    <property type="entry name" value="P5C_reductase"/>
    <property type="match status" value="1"/>
</dbReference>
<evidence type="ECO:0000259" key="14">
    <source>
        <dbReference type="Pfam" id="PF03807"/>
    </source>
</evidence>
<dbReference type="SUPFAM" id="SSF48179">
    <property type="entry name" value="6-phosphogluconate dehydrogenase C-terminal domain-like"/>
    <property type="match status" value="1"/>
</dbReference>
<comment type="catalytic activity">
    <reaction evidence="11">
        <text>L-proline + NAD(+) = (S)-1-pyrroline-5-carboxylate + NADH + 2 H(+)</text>
        <dbReference type="Rhea" id="RHEA:14105"/>
        <dbReference type="ChEBI" id="CHEBI:15378"/>
        <dbReference type="ChEBI" id="CHEBI:17388"/>
        <dbReference type="ChEBI" id="CHEBI:57540"/>
        <dbReference type="ChEBI" id="CHEBI:57945"/>
        <dbReference type="ChEBI" id="CHEBI:60039"/>
        <dbReference type="EC" id="1.5.1.2"/>
    </reaction>
</comment>
<comment type="similarity">
    <text evidence="3">Belongs to the pyrroline-5-carboxylate reductase family.</text>
</comment>
<feature type="binding site" evidence="13">
    <location>
        <begin position="102"/>
        <end position="105"/>
    </location>
    <ligand>
        <name>NADP(+)</name>
        <dbReference type="ChEBI" id="CHEBI:58349"/>
    </ligand>
</feature>
<dbReference type="Pfam" id="PF03807">
    <property type="entry name" value="F420_oxidored"/>
    <property type="match status" value="1"/>
</dbReference>
<keyword evidence="6" id="KW-0963">Cytoplasm</keyword>
<evidence type="ECO:0000259" key="15">
    <source>
        <dbReference type="Pfam" id="PF14748"/>
    </source>
</evidence>
<keyword evidence="8" id="KW-0641">Proline biosynthesis</keyword>
<dbReference type="AlphaFoldDB" id="A0A9P0PL32"/>
<protein>
    <recommendedName>
        <fullName evidence="5">Pyrroline-5-carboxylate reductase</fullName>
        <ecNumber evidence="4">1.5.1.2</ecNumber>
    </recommendedName>
</protein>
<comment type="pathway">
    <text evidence="2">Amino-acid biosynthesis; L-proline biosynthesis; L-proline from L-glutamate 5-semialdehyde: step 1/1.</text>
</comment>
<dbReference type="FunFam" id="3.40.50.720:FF:000190">
    <property type="entry name" value="Pyrroline-5-carboxylate reductase"/>
    <property type="match status" value="1"/>
</dbReference>
<dbReference type="PANTHER" id="PTHR11645:SF69">
    <property type="entry name" value="PYRROLINE-5-CARBOXYLATE REDUCTASE"/>
    <property type="match status" value="1"/>
</dbReference>
<evidence type="ECO:0000256" key="12">
    <source>
        <dbReference type="ARBA" id="ARBA00052690"/>
    </source>
</evidence>
<reference evidence="16" key="1">
    <citation type="submission" date="2022-03" db="EMBL/GenBank/DDBJ databases">
        <authorList>
            <person name="Sayadi A."/>
        </authorList>
    </citation>
    <scope>NUCLEOTIDE SEQUENCE</scope>
</reference>
<comment type="subcellular location">
    <subcellularLocation>
        <location evidence="1">Cytoplasm</location>
    </subcellularLocation>
</comment>
<dbReference type="SUPFAM" id="SSF51735">
    <property type="entry name" value="NAD(P)-binding Rossmann-fold domains"/>
    <property type="match status" value="1"/>
</dbReference>
<dbReference type="Gene3D" id="1.10.3730.10">
    <property type="entry name" value="ProC C-terminal domain-like"/>
    <property type="match status" value="1"/>
</dbReference>